<accession>A0A839QTT1</accession>
<organism evidence="1 2">
    <name type="scientific">Helcobacillus massiliensis</name>
    <dbReference type="NCBI Taxonomy" id="521392"/>
    <lineage>
        <taxon>Bacteria</taxon>
        <taxon>Bacillati</taxon>
        <taxon>Actinomycetota</taxon>
        <taxon>Actinomycetes</taxon>
        <taxon>Micrococcales</taxon>
        <taxon>Dermabacteraceae</taxon>
        <taxon>Helcobacillus</taxon>
    </lineage>
</organism>
<proteinExistence type="predicted"/>
<protein>
    <submittedName>
        <fullName evidence="1">Uncharacterized protein</fullName>
    </submittedName>
</protein>
<gene>
    <name evidence="1" type="ORF">FHX50_002189</name>
</gene>
<reference evidence="1 2" key="1">
    <citation type="submission" date="2020-08" db="EMBL/GenBank/DDBJ databases">
        <title>Sequencing the genomes of 1000 actinobacteria strains.</title>
        <authorList>
            <person name="Klenk H.-P."/>
        </authorList>
    </citation>
    <scope>NUCLEOTIDE SEQUENCE [LARGE SCALE GENOMIC DNA]</scope>
    <source>
        <strain evidence="1 2">DSM 23040</strain>
    </source>
</reference>
<dbReference type="Proteomes" id="UP000568050">
    <property type="component" value="Unassembled WGS sequence"/>
</dbReference>
<sequence length="41" mass="4840">MSFKWPMTRLRYLAEFNPPVPSSIRHSSDRLLPLFSMETIS</sequence>
<keyword evidence="2" id="KW-1185">Reference proteome</keyword>
<feature type="non-terminal residue" evidence="1">
    <location>
        <position position="41"/>
    </location>
</feature>
<name>A0A839QTT1_9MICO</name>
<comment type="caution">
    <text evidence="1">The sequence shown here is derived from an EMBL/GenBank/DDBJ whole genome shotgun (WGS) entry which is preliminary data.</text>
</comment>
<dbReference type="EMBL" id="JACHWP010000016">
    <property type="protein sequence ID" value="MBB3023883.1"/>
    <property type="molecule type" value="Genomic_DNA"/>
</dbReference>
<dbReference type="AlphaFoldDB" id="A0A839QTT1"/>
<evidence type="ECO:0000313" key="2">
    <source>
        <dbReference type="Proteomes" id="UP000568050"/>
    </source>
</evidence>
<evidence type="ECO:0000313" key="1">
    <source>
        <dbReference type="EMBL" id="MBB3023883.1"/>
    </source>
</evidence>